<dbReference type="InterPro" id="IPR004843">
    <property type="entry name" value="Calcineurin-like_PHP"/>
</dbReference>
<dbReference type="RefSeq" id="WP_281928226.1">
    <property type="nucleotide sequence ID" value="NZ_AP027142.1"/>
</dbReference>
<dbReference type="CDD" id="cd00144">
    <property type="entry name" value="MPP_PPP_family"/>
    <property type="match status" value="1"/>
</dbReference>
<evidence type="ECO:0000313" key="2">
    <source>
        <dbReference type="EMBL" id="BDV34942.1"/>
    </source>
</evidence>
<dbReference type="Proteomes" id="UP001317629">
    <property type="component" value="Chromosome"/>
</dbReference>
<reference evidence="2 3" key="1">
    <citation type="journal article" date="2023" name="Int. J. Syst. Evol. Microbiol.">
        <title>Methylocystis iwaonis sp. nov., a type II methane-oxidizing bacterium from surface soil of a rice paddy field in Japan, and emended description of the genus Methylocystis (ex Whittenbury et al. 1970) Bowman et al. 1993.</title>
        <authorList>
            <person name="Kaise H."/>
            <person name="Sawadogo J.B."/>
            <person name="Alam M.S."/>
            <person name="Ueno C."/>
            <person name="Dianou D."/>
            <person name="Shinjo R."/>
            <person name="Asakawa S."/>
        </authorList>
    </citation>
    <scope>NUCLEOTIDE SEQUENCE [LARGE SCALE GENOMIC DNA]</scope>
    <source>
        <strain evidence="2 3">SS37A-Re</strain>
    </source>
</reference>
<dbReference type="PROSITE" id="PS00125">
    <property type="entry name" value="SER_THR_PHOSPHATASE"/>
    <property type="match status" value="1"/>
</dbReference>
<evidence type="ECO:0000313" key="3">
    <source>
        <dbReference type="Proteomes" id="UP001317629"/>
    </source>
</evidence>
<proteinExistence type="predicted"/>
<dbReference type="Pfam" id="PF00149">
    <property type="entry name" value="Metallophos"/>
    <property type="match status" value="1"/>
</dbReference>
<keyword evidence="3" id="KW-1185">Reference proteome</keyword>
<evidence type="ECO:0000259" key="1">
    <source>
        <dbReference type="PROSITE" id="PS00125"/>
    </source>
</evidence>
<accession>A0ABM8EAH0</accession>
<dbReference type="Gene3D" id="3.60.21.10">
    <property type="match status" value="1"/>
</dbReference>
<dbReference type="InterPro" id="IPR029052">
    <property type="entry name" value="Metallo-depent_PP-like"/>
</dbReference>
<feature type="domain" description="Serine/threonine specific protein phosphatases" evidence="1">
    <location>
        <begin position="83"/>
        <end position="88"/>
    </location>
</feature>
<protein>
    <submittedName>
        <fullName evidence="2">Metallophosphoesterase</fullName>
    </submittedName>
</protein>
<dbReference type="EMBL" id="AP027142">
    <property type="protein sequence ID" value="BDV34942.1"/>
    <property type="molecule type" value="Genomic_DNA"/>
</dbReference>
<name>A0ABM8EAH0_9HYPH</name>
<dbReference type="SUPFAM" id="SSF56300">
    <property type="entry name" value="Metallo-dependent phosphatases"/>
    <property type="match status" value="1"/>
</dbReference>
<dbReference type="InterPro" id="IPR006186">
    <property type="entry name" value="Ser/Thr-sp_prot-phosphatase"/>
</dbReference>
<dbReference type="PANTHER" id="PTHR42850:SF4">
    <property type="entry name" value="ZINC-DEPENDENT ENDOPOLYPHOSPHATASE"/>
    <property type="match status" value="1"/>
</dbReference>
<gene>
    <name evidence="2" type="primary">prp1</name>
    <name evidence="2" type="ORF">SS37A_24710</name>
</gene>
<organism evidence="2 3">
    <name type="scientific">Methylocystis iwaonis</name>
    <dbReference type="NCBI Taxonomy" id="2885079"/>
    <lineage>
        <taxon>Bacteria</taxon>
        <taxon>Pseudomonadati</taxon>
        <taxon>Pseudomonadota</taxon>
        <taxon>Alphaproteobacteria</taxon>
        <taxon>Hyphomicrobiales</taxon>
        <taxon>Methylocystaceae</taxon>
        <taxon>Methylocystis</taxon>
    </lineage>
</organism>
<dbReference type="PANTHER" id="PTHR42850">
    <property type="entry name" value="METALLOPHOSPHOESTERASE"/>
    <property type="match status" value="1"/>
</dbReference>
<sequence length="245" mass="27481">MDETTISNAAAPDGMRIYAIGDIHGRADLLERLTQTIDDDLRKGDYSAAVCVFLGDYVDRGLDSRGVIDRLARRDFPTPIVTLRGNHEDEILRYLDDPAMLDQFVAFGGLTTLASYGVDAGREMKRGGAPAVLAALLERFPQSHRRFLEETQLSAEYGDYFFCHAGVRPHVPLERQEPGDLMWIRYEFLNYRGAFEKVIVHGHTPHARVENLVTRINLDTHAFKSGVLTAAALEGKRRRFMDTAG</sequence>
<dbReference type="InterPro" id="IPR050126">
    <property type="entry name" value="Ap4A_hydrolase"/>
</dbReference>